<name>A0A1J1ILR0_9DIPT</name>
<evidence type="ECO:0000313" key="1">
    <source>
        <dbReference type="EMBL" id="CRL01175.1"/>
    </source>
</evidence>
<protein>
    <submittedName>
        <fullName evidence="1">CLUMA_CG014586, isoform A</fullName>
    </submittedName>
</protein>
<dbReference type="Proteomes" id="UP000183832">
    <property type="component" value="Unassembled WGS sequence"/>
</dbReference>
<organism evidence="1 2">
    <name type="scientific">Clunio marinus</name>
    <dbReference type="NCBI Taxonomy" id="568069"/>
    <lineage>
        <taxon>Eukaryota</taxon>
        <taxon>Metazoa</taxon>
        <taxon>Ecdysozoa</taxon>
        <taxon>Arthropoda</taxon>
        <taxon>Hexapoda</taxon>
        <taxon>Insecta</taxon>
        <taxon>Pterygota</taxon>
        <taxon>Neoptera</taxon>
        <taxon>Endopterygota</taxon>
        <taxon>Diptera</taxon>
        <taxon>Nematocera</taxon>
        <taxon>Chironomoidea</taxon>
        <taxon>Chironomidae</taxon>
        <taxon>Clunio</taxon>
    </lineage>
</organism>
<dbReference type="EMBL" id="CVRI01000055">
    <property type="protein sequence ID" value="CRL01175.1"/>
    <property type="molecule type" value="Genomic_DNA"/>
</dbReference>
<reference evidence="1 2" key="1">
    <citation type="submission" date="2015-04" db="EMBL/GenBank/DDBJ databases">
        <authorList>
            <person name="Syromyatnikov M.Y."/>
            <person name="Popov V.N."/>
        </authorList>
    </citation>
    <scope>NUCLEOTIDE SEQUENCE [LARGE SCALE GENOMIC DNA]</scope>
</reference>
<sequence length="87" mass="10412">MFNDSQLSTNTTFVQSDVELYYLFTAYIKFRGMFSDKKNSQLFMWYNHLKLKAFKEMERGMSEKEEEKSLMDQTCWICTAAGMKIEF</sequence>
<proteinExistence type="predicted"/>
<accession>A0A1J1ILR0</accession>
<keyword evidence="2" id="KW-1185">Reference proteome</keyword>
<gene>
    <name evidence="1" type="ORF">CLUMA_CG014586</name>
</gene>
<dbReference type="AlphaFoldDB" id="A0A1J1ILR0"/>
<evidence type="ECO:0000313" key="2">
    <source>
        <dbReference type="Proteomes" id="UP000183832"/>
    </source>
</evidence>